<evidence type="ECO:0000313" key="1">
    <source>
        <dbReference type="EMBL" id="MZQ89190.1"/>
    </source>
</evidence>
<organism evidence="1 2">
    <name type="scientific">Frigidibacter albus</name>
    <dbReference type="NCBI Taxonomy" id="1465486"/>
    <lineage>
        <taxon>Bacteria</taxon>
        <taxon>Pseudomonadati</taxon>
        <taxon>Pseudomonadota</taxon>
        <taxon>Alphaproteobacteria</taxon>
        <taxon>Rhodobacterales</taxon>
        <taxon>Paracoccaceae</taxon>
        <taxon>Frigidibacter</taxon>
    </lineage>
</organism>
<dbReference type="Gene3D" id="1.20.1290.10">
    <property type="entry name" value="AhpD-like"/>
    <property type="match status" value="1"/>
</dbReference>
<accession>A0A6L8VJ33</accession>
<dbReference type="OrthoDB" id="5077630at2"/>
<evidence type="ECO:0000313" key="2">
    <source>
        <dbReference type="Proteomes" id="UP000477083"/>
    </source>
</evidence>
<reference evidence="1 2" key="1">
    <citation type="submission" date="2020-01" db="EMBL/GenBank/DDBJ databases">
        <title>Frigidibacter albus SP32T (=CGMCC 1.13995T).</title>
        <authorList>
            <person name="Liao X."/>
        </authorList>
    </citation>
    <scope>NUCLEOTIDE SEQUENCE [LARGE SCALE GENOMIC DNA]</scope>
    <source>
        <strain evidence="1 2">SP32</strain>
    </source>
</reference>
<comment type="caution">
    <text evidence="1">The sequence shown here is derived from an EMBL/GenBank/DDBJ whole genome shotgun (WGS) entry which is preliminary data.</text>
</comment>
<keyword evidence="2" id="KW-1185">Reference proteome</keyword>
<gene>
    <name evidence="1" type="ORF">GS660_08770</name>
</gene>
<dbReference type="AlphaFoldDB" id="A0A6L8VJ33"/>
<dbReference type="RefSeq" id="WP_161345502.1">
    <property type="nucleotide sequence ID" value="NZ_BMGW01000004.1"/>
</dbReference>
<name>A0A6L8VJ33_9RHOB</name>
<dbReference type="EMBL" id="WWNR01000004">
    <property type="protein sequence ID" value="MZQ89190.1"/>
    <property type="molecule type" value="Genomic_DNA"/>
</dbReference>
<proteinExistence type="predicted"/>
<protein>
    <recommendedName>
        <fullName evidence="3">CMD domain protein</fullName>
    </recommendedName>
</protein>
<sequence>MTDAIDRAAGLAPGDALHALRRLRPEFVDGAELCRVSVLTPASDQGLSPDLRAALARRMALQNADPSLADPYGGADPELRRLAEGETDLPEPLASIAAHVDLVTQTPAKAAAESLRRLERAGLTNPQIVALSELIAYVNFQARIAAGLRLMKEAR</sequence>
<dbReference type="InterPro" id="IPR029032">
    <property type="entry name" value="AhpD-like"/>
</dbReference>
<evidence type="ECO:0008006" key="3">
    <source>
        <dbReference type="Google" id="ProtNLM"/>
    </source>
</evidence>
<dbReference type="SUPFAM" id="SSF69118">
    <property type="entry name" value="AhpD-like"/>
    <property type="match status" value="1"/>
</dbReference>
<dbReference type="Proteomes" id="UP000477083">
    <property type="component" value="Unassembled WGS sequence"/>
</dbReference>